<keyword evidence="2" id="KW-1185">Reference proteome</keyword>
<dbReference type="AlphaFoldDB" id="A0AAV0JW50"/>
<accession>A0AAV0JW50</accession>
<evidence type="ECO:0000313" key="2">
    <source>
        <dbReference type="Proteomes" id="UP001154282"/>
    </source>
</evidence>
<gene>
    <name evidence="1" type="ORF">LITE_LOCUS16206</name>
</gene>
<dbReference type="Proteomes" id="UP001154282">
    <property type="component" value="Unassembled WGS sequence"/>
</dbReference>
<protein>
    <submittedName>
        <fullName evidence="1">Uncharacterized protein</fullName>
    </submittedName>
</protein>
<sequence>MTEELKLAVEAGKDENNGWISKEKLRERIEMVMDGESEVGKQVRTYHLTSREGLVHGDLIDHSVERFANKLIRDLQGESPSTKDNPIVFGY</sequence>
<comment type="caution">
    <text evidence="1">The sequence shown here is derived from an EMBL/GenBank/DDBJ whole genome shotgun (WGS) entry which is preliminary data.</text>
</comment>
<dbReference type="EMBL" id="CAMGYJ010000005">
    <property type="protein sequence ID" value="CAI0414174.1"/>
    <property type="molecule type" value="Genomic_DNA"/>
</dbReference>
<reference evidence="1" key="1">
    <citation type="submission" date="2022-08" db="EMBL/GenBank/DDBJ databases">
        <authorList>
            <person name="Gutierrez-Valencia J."/>
        </authorList>
    </citation>
    <scope>NUCLEOTIDE SEQUENCE</scope>
</reference>
<organism evidence="1 2">
    <name type="scientific">Linum tenue</name>
    <dbReference type="NCBI Taxonomy" id="586396"/>
    <lineage>
        <taxon>Eukaryota</taxon>
        <taxon>Viridiplantae</taxon>
        <taxon>Streptophyta</taxon>
        <taxon>Embryophyta</taxon>
        <taxon>Tracheophyta</taxon>
        <taxon>Spermatophyta</taxon>
        <taxon>Magnoliopsida</taxon>
        <taxon>eudicotyledons</taxon>
        <taxon>Gunneridae</taxon>
        <taxon>Pentapetalae</taxon>
        <taxon>rosids</taxon>
        <taxon>fabids</taxon>
        <taxon>Malpighiales</taxon>
        <taxon>Linaceae</taxon>
        <taxon>Linum</taxon>
    </lineage>
</organism>
<proteinExistence type="predicted"/>
<name>A0AAV0JW50_9ROSI</name>
<evidence type="ECO:0000313" key="1">
    <source>
        <dbReference type="EMBL" id="CAI0414174.1"/>
    </source>
</evidence>